<dbReference type="Gene3D" id="3.90.1170.50">
    <property type="entry name" value="Aldehyde oxidase/xanthine dehydrogenase, a/b hammerhead"/>
    <property type="match status" value="1"/>
</dbReference>
<comment type="caution">
    <text evidence="4">The sequence shown here is derived from an EMBL/GenBank/DDBJ whole genome shotgun (WGS) entry which is preliminary data.</text>
</comment>
<dbReference type="EMBL" id="DRWN01000028">
    <property type="protein sequence ID" value="HHK68278.1"/>
    <property type="molecule type" value="Genomic_DNA"/>
</dbReference>
<dbReference type="InterPro" id="IPR037165">
    <property type="entry name" value="AldOxase/xan_DH_Mopterin-bd_sf"/>
</dbReference>
<dbReference type="Pfam" id="PF01315">
    <property type="entry name" value="Ald_Xan_dh_C"/>
    <property type="match status" value="1"/>
</dbReference>
<dbReference type="Pfam" id="PF20256">
    <property type="entry name" value="MoCoBD_2"/>
    <property type="match status" value="1"/>
</dbReference>
<accession>A0A7C5L9H9</accession>
<protein>
    <submittedName>
        <fullName evidence="4">Xanthine dehydrogenase family protein molybdopterin-binding subunit</fullName>
    </submittedName>
</protein>
<dbReference type="SMART" id="SM01008">
    <property type="entry name" value="Ald_Xan_dh_C"/>
    <property type="match status" value="1"/>
</dbReference>
<proteinExistence type="predicted"/>
<dbReference type="InterPro" id="IPR016208">
    <property type="entry name" value="Ald_Oxase/xanthine_DH-like"/>
</dbReference>
<dbReference type="PANTHER" id="PTHR11908:SF132">
    <property type="entry name" value="ALDEHYDE OXIDASE 1-RELATED"/>
    <property type="match status" value="1"/>
</dbReference>
<dbReference type="AlphaFoldDB" id="A0A7C5L9H9"/>
<dbReference type="InterPro" id="IPR046867">
    <property type="entry name" value="AldOxase/xan_DH_MoCoBD2"/>
</dbReference>
<feature type="domain" description="Aldehyde oxidase/xanthine dehydrogenase a/b hammerhead" evidence="3">
    <location>
        <begin position="30"/>
        <end position="142"/>
    </location>
</feature>
<dbReference type="InterPro" id="IPR008274">
    <property type="entry name" value="AldOxase/xan_DH_MoCoBD1"/>
</dbReference>
<reference evidence="4" key="1">
    <citation type="journal article" date="2020" name="mSystems">
        <title>Genome- and Community-Level Interaction Insights into Carbon Utilization and Element Cycling Functions of Hydrothermarchaeota in Hydrothermal Sediment.</title>
        <authorList>
            <person name="Zhou Z."/>
            <person name="Liu Y."/>
            <person name="Xu W."/>
            <person name="Pan J."/>
            <person name="Luo Z.H."/>
            <person name="Li M."/>
        </authorList>
    </citation>
    <scope>NUCLEOTIDE SEQUENCE [LARGE SCALE GENOMIC DNA]</scope>
    <source>
        <strain evidence="4">SpSt-1056</strain>
    </source>
</reference>
<evidence type="ECO:0000259" key="3">
    <source>
        <dbReference type="SMART" id="SM01008"/>
    </source>
</evidence>
<dbReference type="Pfam" id="PF02738">
    <property type="entry name" value="MoCoBD_1"/>
    <property type="match status" value="1"/>
</dbReference>
<dbReference type="Gene3D" id="3.30.365.10">
    <property type="entry name" value="Aldehyde oxidase/xanthine dehydrogenase, molybdopterin binding domain"/>
    <property type="match status" value="4"/>
</dbReference>
<keyword evidence="1" id="KW-0500">Molybdenum</keyword>
<evidence type="ECO:0000256" key="1">
    <source>
        <dbReference type="ARBA" id="ARBA00022505"/>
    </source>
</evidence>
<dbReference type="SUPFAM" id="SSF56003">
    <property type="entry name" value="Molybdenum cofactor-binding domain"/>
    <property type="match status" value="1"/>
</dbReference>
<dbReference type="InterPro" id="IPR036856">
    <property type="entry name" value="Ald_Oxase/Xan_DH_a/b_sf"/>
</dbReference>
<gene>
    <name evidence="4" type="ORF">ENM11_03880</name>
</gene>
<evidence type="ECO:0000313" key="4">
    <source>
        <dbReference type="EMBL" id="HHK68278.1"/>
    </source>
</evidence>
<sequence>MRKVDKILQGTVFTYIGKRRLRRDIIQRVTGRIKYTADIQPAKTLYAALLHSPYPSCIVKNIDVKRAEALNGVAAVLTPFNVPQHRFGRTFSPVPWKVIKDRKILDVRQRFAGDIVAAVAADSPEKALDALDLIEVDYEALDYVASVEEALRPDAPLVHEEVELGGSVKKMVSNIGFSEVVEIGSRSEAYSRTAKMYEDSFRTQIMYNAAIEPRAIICSPRPDGSLDIFCTTQSIHGTRYWLSQALQIPMNRVIVHALPLGGGFGAKYNLAIHEPVIAYLALSTGRTVKHVSSRQEDFYTTARRAAAMDVKIGVSSEGKIEVMEMKALLQSGAYADHMVEAVTCVGGWFISSYAATYRYYEGKGVYTNLPVCGAMRGFGNPQQNFALESLVDEVAEDLGMDPLEFRLKNLPKEGDVYYGQGPTVTTVIKSMNLEKAARKLSHEFGWRTRGIVRDHVVRAVGVAVGHHTSGTGGQMAELQDRQEGAGAVLKLNEDGTVSLTTAMVEMGPGEHETLAAICAEALGVAVEDVYVEAGNTQNTPFDMGTHASRGTYVGGLGVLAAADTLKQQILEQAAEMLECSPRDLEIKQTRVVHKEAVERSVKLSDVAMRFKTRRGFLPIAVSGLRPNAAPPSWAVIFADVSVDTETGLVKVERIAGGYDIGTVVNPAEAEGQAHGGIATGLGYALLEEVGVGDGKYLNPSFMDYHLPSAVEMCEVKIYFADSFDPYGPFGAKSIGELATNPVASAVANAVSRAIGRRVKTLPLKTETILKLLTEKNPGQKR</sequence>
<dbReference type="GO" id="GO:0016491">
    <property type="term" value="F:oxidoreductase activity"/>
    <property type="evidence" value="ECO:0007669"/>
    <property type="project" value="UniProtKB-KW"/>
</dbReference>
<dbReference type="GO" id="GO:0005506">
    <property type="term" value="F:iron ion binding"/>
    <property type="evidence" value="ECO:0007669"/>
    <property type="project" value="InterPro"/>
</dbReference>
<dbReference type="SUPFAM" id="SSF54665">
    <property type="entry name" value="CO dehydrogenase molybdoprotein N-domain-like"/>
    <property type="match status" value="1"/>
</dbReference>
<organism evidence="4">
    <name type="scientific">Caldiarchaeum subterraneum</name>
    <dbReference type="NCBI Taxonomy" id="311458"/>
    <lineage>
        <taxon>Archaea</taxon>
        <taxon>Nitrososphaerota</taxon>
        <taxon>Candidatus Caldarchaeales</taxon>
        <taxon>Candidatus Caldarchaeaceae</taxon>
        <taxon>Candidatus Caldarchaeum</taxon>
    </lineage>
</organism>
<dbReference type="InterPro" id="IPR000674">
    <property type="entry name" value="Ald_Oxase/Xan_DH_a/b"/>
</dbReference>
<evidence type="ECO:0000256" key="2">
    <source>
        <dbReference type="ARBA" id="ARBA00023002"/>
    </source>
</evidence>
<dbReference type="PANTHER" id="PTHR11908">
    <property type="entry name" value="XANTHINE DEHYDROGENASE"/>
    <property type="match status" value="1"/>
</dbReference>
<name>A0A7C5L9H9_CALS0</name>
<keyword evidence="2" id="KW-0560">Oxidoreductase</keyword>